<dbReference type="EMBL" id="JQCD01000024">
    <property type="protein sequence ID" value="KRN76843.1"/>
    <property type="molecule type" value="Genomic_DNA"/>
</dbReference>
<evidence type="ECO:0000259" key="1">
    <source>
        <dbReference type="PROSITE" id="PS51819"/>
    </source>
</evidence>
<dbReference type="RefSeq" id="WP_057787583.1">
    <property type="nucleotide sequence ID" value="NZ_JQCD01000024.1"/>
</dbReference>
<sequence>MDAVEKYTTGLQHVGIPTRDMAATTEFWTKLGFNLKGEFKNGEATVKFFEYKGLVIETWEGSEEEANQTVGAINHISLDTTDADALFAEFQNADFNLLNDEVQHLPFWDNGIKFFNIQGPNQEVVEFCEIVK</sequence>
<proteinExistence type="predicted"/>
<dbReference type="InterPro" id="IPR037523">
    <property type="entry name" value="VOC_core"/>
</dbReference>
<evidence type="ECO:0000313" key="3">
    <source>
        <dbReference type="Proteomes" id="UP000051673"/>
    </source>
</evidence>
<dbReference type="Gene3D" id="3.10.180.10">
    <property type="entry name" value="2,3-Dihydroxybiphenyl 1,2-Dioxygenase, domain 1"/>
    <property type="match status" value="1"/>
</dbReference>
<name>A0A0R2JHS3_9LACO</name>
<dbReference type="InterPro" id="IPR004360">
    <property type="entry name" value="Glyas_Fos-R_dOase_dom"/>
</dbReference>
<dbReference type="OrthoDB" id="371072at2"/>
<dbReference type="PROSITE" id="PS51819">
    <property type="entry name" value="VOC"/>
    <property type="match status" value="1"/>
</dbReference>
<gene>
    <name evidence="2" type="ORF">IV67_GL000352</name>
</gene>
<dbReference type="SUPFAM" id="SSF54593">
    <property type="entry name" value="Glyoxalase/Bleomycin resistance protein/Dihydroxybiphenyl dioxygenase"/>
    <property type="match status" value="1"/>
</dbReference>
<keyword evidence="3" id="KW-1185">Reference proteome</keyword>
<organism evidence="2 3">
    <name type="scientific">Weissella minor</name>
    <dbReference type="NCBI Taxonomy" id="1620"/>
    <lineage>
        <taxon>Bacteria</taxon>
        <taxon>Bacillati</taxon>
        <taxon>Bacillota</taxon>
        <taxon>Bacilli</taxon>
        <taxon>Lactobacillales</taxon>
        <taxon>Lactobacillaceae</taxon>
        <taxon>Weissella</taxon>
    </lineage>
</organism>
<dbReference type="InterPro" id="IPR029068">
    <property type="entry name" value="Glyas_Bleomycin-R_OHBP_Dase"/>
</dbReference>
<dbReference type="CDD" id="cd06587">
    <property type="entry name" value="VOC"/>
    <property type="match status" value="1"/>
</dbReference>
<comment type="caution">
    <text evidence="2">The sequence shown here is derived from an EMBL/GenBank/DDBJ whole genome shotgun (WGS) entry which is preliminary data.</text>
</comment>
<dbReference type="STRING" id="1620.IV67_GL000352"/>
<feature type="domain" description="VOC" evidence="1">
    <location>
        <begin position="10"/>
        <end position="130"/>
    </location>
</feature>
<evidence type="ECO:0000313" key="2">
    <source>
        <dbReference type="EMBL" id="KRN76843.1"/>
    </source>
</evidence>
<dbReference type="PATRIC" id="fig|1620.3.peg.356"/>
<protein>
    <recommendedName>
        <fullName evidence="1">VOC domain-containing protein</fullName>
    </recommendedName>
</protein>
<dbReference type="Pfam" id="PF00903">
    <property type="entry name" value="Glyoxalase"/>
    <property type="match status" value="1"/>
</dbReference>
<reference evidence="2 3" key="1">
    <citation type="journal article" date="2015" name="Genome Announc.">
        <title>Expanding the biotechnology potential of lactobacilli through comparative genomics of 213 strains and associated genera.</title>
        <authorList>
            <person name="Sun Z."/>
            <person name="Harris H.M."/>
            <person name="McCann A."/>
            <person name="Guo C."/>
            <person name="Argimon S."/>
            <person name="Zhang W."/>
            <person name="Yang X."/>
            <person name="Jeffery I.B."/>
            <person name="Cooney J.C."/>
            <person name="Kagawa T.F."/>
            <person name="Liu W."/>
            <person name="Song Y."/>
            <person name="Salvetti E."/>
            <person name="Wrobel A."/>
            <person name="Rasinkangas P."/>
            <person name="Parkhill J."/>
            <person name="Rea M.C."/>
            <person name="O'Sullivan O."/>
            <person name="Ritari J."/>
            <person name="Douillard F.P."/>
            <person name="Paul Ross R."/>
            <person name="Yang R."/>
            <person name="Briner A.E."/>
            <person name="Felis G.E."/>
            <person name="de Vos W.M."/>
            <person name="Barrangou R."/>
            <person name="Klaenhammer T.R."/>
            <person name="Caufield P.W."/>
            <person name="Cui Y."/>
            <person name="Zhang H."/>
            <person name="O'Toole P.W."/>
        </authorList>
    </citation>
    <scope>NUCLEOTIDE SEQUENCE [LARGE SCALE GENOMIC DNA]</scope>
    <source>
        <strain evidence="2 3">DSM 20014</strain>
    </source>
</reference>
<accession>A0A0R2JHS3</accession>
<dbReference type="Proteomes" id="UP000051673">
    <property type="component" value="Unassembled WGS sequence"/>
</dbReference>
<dbReference type="AlphaFoldDB" id="A0A0R2JHS3"/>